<dbReference type="InterPro" id="IPR036982">
    <property type="entry name" value="Deoxyhypusine_synthase_sf"/>
</dbReference>
<dbReference type="Gene3D" id="3.40.910.10">
    <property type="entry name" value="Deoxyhypusine synthase"/>
    <property type="match status" value="1"/>
</dbReference>
<dbReference type="InterPro" id="IPR002773">
    <property type="entry name" value="Deoxyhypusine_synthase"/>
</dbReference>
<evidence type="ECO:0000256" key="2">
    <source>
        <dbReference type="ARBA" id="ARBA00022679"/>
    </source>
</evidence>
<keyword evidence="2" id="KW-0808">Transferase</keyword>
<dbReference type="Pfam" id="PF01916">
    <property type="entry name" value="DS"/>
    <property type="match status" value="1"/>
</dbReference>
<dbReference type="OrthoDB" id="9771211at2"/>
<name>A0A1Y2K032_9PROT</name>
<dbReference type="AlphaFoldDB" id="A0A1Y2K032"/>
<evidence type="ECO:0000256" key="1">
    <source>
        <dbReference type="ARBA" id="ARBA00009892"/>
    </source>
</evidence>
<dbReference type="EMBL" id="LVJN01000021">
    <property type="protein sequence ID" value="OSM00103.1"/>
    <property type="molecule type" value="Genomic_DNA"/>
</dbReference>
<dbReference type="RefSeq" id="WP_085446476.1">
    <property type="nucleotide sequence ID" value="NZ_LVJN01000021.1"/>
</dbReference>
<sequence>MQVRDQSNYHSPETDNLKPVKPLDLAQIDSVSELLAAMADASFGARRLGQAASVLESMVRDPDCFTVLTLSGAMTVAKMGLVIVEMIERGYVDAIISTGALMTHGLVETQGRHHYKYAEGMDDKTLYERGYNRVYDTLEPESNLDEAEKLVSRVLRRNDLPEVLSSRSLTQLVGRELAESQPGARGPLPAAYARDVPILIPAFTDSEMGLDFSVNNHRRQRNGLAPLPYDPFLDLDFYLEQIKQTKRLGIFTIGGGVPRNYAQQVGPYAEIMAHRLGEKEVEPIRFQYGVRICPDPSHLGGLSGCTYSEGVSWGKFVPESDGGRYAEVLTDATIAWPLVVKAVMERAPRKAGMK</sequence>
<evidence type="ECO:0000313" key="4">
    <source>
        <dbReference type="Proteomes" id="UP000194003"/>
    </source>
</evidence>
<dbReference type="SUPFAM" id="SSF52467">
    <property type="entry name" value="DHS-like NAD/FAD-binding domain"/>
    <property type="match status" value="1"/>
</dbReference>
<gene>
    <name evidence="3" type="ORF">MAIT1_00528</name>
</gene>
<dbReference type="GO" id="GO:0005737">
    <property type="term" value="C:cytoplasm"/>
    <property type="evidence" value="ECO:0007669"/>
    <property type="project" value="TreeGrafter"/>
</dbReference>
<dbReference type="Proteomes" id="UP000194003">
    <property type="component" value="Unassembled WGS sequence"/>
</dbReference>
<organism evidence="3 4">
    <name type="scientific">Magnetofaba australis IT-1</name>
    <dbReference type="NCBI Taxonomy" id="1434232"/>
    <lineage>
        <taxon>Bacteria</taxon>
        <taxon>Pseudomonadati</taxon>
        <taxon>Pseudomonadota</taxon>
        <taxon>Magnetococcia</taxon>
        <taxon>Magnetococcales</taxon>
        <taxon>Magnetococcaceae</taxon>
        <taxon>Magnetofaba</taxon>
    </lineage>
</organism>
<keyword evidence="4" id="KW-1185">Reference proteome</keyword>
<protein>
    <submittedName>
        <fullName evidence="3">Putative deoxyhypusine synthase</fullName>
    </submittedName>
</protein>
<dbReference type="PANTHER" id="PTHR11703">
    <property type="entry name" value="DEOXYHYPUSINE SYNTHASE"/>
    <property type="match status" value="1"/>
</dbReference>
<evidence type="ECO:0000313" key="3">
    <source>
        <dbReference type="EMBL" id="OSM00103.1"/>
    </source>
</evidence>
<dbReference type="GO" id="GO:0034038">
    <property type="term" value="F:deoxyhypusine synthase activity"/>
    <property type="evidence" value="ECO:0007669"/>
    <property type="project" value="TreeGrafter"/>
</dbReference>
<dbReference type="STRING" id="1434232.MAIT1_00528"/>
<dbReference type="InterPro" id="IPR029035">
    <property type="entry name" value="DHS-like_NAD/FAD-binding_dom"/>
</dbReference>
<proteinExistence type="inferred from homology"/>
<reference evidence="3 4" key="1">
    <citation type="journal article" date="2016" name="BMC Genomics">
        <title>Combined genomic and structural analyses of a cultured magnetotactic bacterium reveals its niche adaptation to a dynamic environment.</title>
        <authorList>
            <person name="Araujo A.C."/>
            <person name="Morillo V."/>
            <person name="Cypriano J."/>
            <person name="Teixeira L.C."/>
            <person name="Leao P."/>
            <person name="Lyra S."/>
            <person name="Almeida L.G."/>
            <person name="Bazylinski D.A."/>
            <person name="Vasconcellos A.T."/>
            <person name="Abreu F."/>
            <person name="Lins U."/>
        </authorList>
    </citation>
    <scope>NUCLEOTIDE SEQUENCE [LARGE SCALE GENOMIC DNA]</scope>
    <source>
        <strain evidence="3 4">IT-1</strain>
    </source>
</reference>
<comment type="similarity">
    <text evidence="1">Belongs to the deoxyhypusine synthase family.</text>
</comment>
<accession>A0A1Y2K032</accession>
<comment type="caution">
    <text evidence="3">The sequence shown here is derived from an EMBL/GenBank/DDBJ whole genome shotgun (WGS) entry which is preliminary data.</text>
</comment>
<dbReference type="PANTHER" id="PTHR11703:SF2">
    <property type="entry name" value="DEOXYHYPUSINE SYNTHASE-LIKE PROTEIN"/>
    <property type="match status" value="1"/>
</dbReference>